<keyword evidence="7" id="KW-0325">Glycoprotein</keyword>
<dbReference type="PANTHER" id="PTHR31361:SF1">
    <property type="entry name" value="BETA-GLUCAN SYNTHESIS-ASSOCIATED PROTEIN KRE6-RELATED"/>
    <property type="match status" value="1"/>
</dbReference>
<feature type="region of interest" description="Disordered" evidence="9">
    <location>
        <begin position="1"/>
        <end position="57"/>
    </location>
</feature>
<comment type="similarity">
    <text evidence="2">Belongs to the SKN1/KRE6 family.</text>
</comment>
<feature type="transmembrane region" description="Helical" evidence="10">
    <location>
        <begin position="101"/>
        <end position="125"/>
    </location>
</feature>
<keyword evidence="6 10" id="KW-0472">Membrane</keyword>
<gene>
    <name evidence="12" type="ORF">INT44_004503</name>
</gene>
<keyword evidence="13" id="KW-1185">Reference proteome</keyword>
<evidence type="ECO:0000256" key="4">
    <source>
        <dbReference type="ARBA" id="ARBA00022968"/>
    </source>
</evidence>
<dbReference type="PROSITE" id="PS51762">
    <property type="entry name" value="GH16_2"/>
    <property type="match status" value="1"/>
</dbReference>
<organism evidence="12 13">
    <name type="scientific">Umbelopsis vinacea</name>
    <dbReference type="NCBI Taxonomy" id="44442"/>
    <lineage>
        <taxon>Eukaryota</taxon>
        <taxon>Fungi</taxon>
        <taxon>Fungi incertae sedis</taxon>
        <taxon>Mucoromycota</taxon>
        <taxon>Mucoromycotina</taxon>
        <taxon>Umbelopsidomycetes</taxon>
        <taxon>Umbelopsidales</taxon>
        <taxon>Umbelopsidaceae</taxon>
        <taxon>Umbelopsis</taxon>
    </lineage>
</organism>
<evidence type="ECO:0000313" key="12">
    <source>
        <dbReference type="EMBL" id="KAG2189361.1"/>
    </source>
</evidence>
<evidence type="ECO:0000256" key="9">
    <source>
        <dbReference type="SAM" id="MobiDB-lite"/>
    </source>
</evidence>
<evidence type="ECO:0000256" key="6">
    <source>
        <dbReference type="ARBA" id="ARBA00023136"/>
    </source>
</evidence>
<dbReference type="GO" id="GO:0071555">
    <property type="term" value="P:cell wall organization"/>
    <property type="evidence" value="ECO:0007669"/>
    <property type="project" value="UniProtKB-KW"/>
</dbReference>
<dbReference type="AlphaFoldDB" id="A0A8H7QDC0"/>
<evidence type="ECO:0000256" key="3">
    <source>
        <dbReference type="ARBA" id="ARBA00022692"/>
    </source>
</evidence>
<dbReference type="Proteomes" id="UP000612746">
    <property type="component" value="Unassembled WGS sequence"/>
</dbReference>
<evidence type="ECO:0000256" key="1">
    <source>
        <dbReference type="ARBA" id="ARBA00004606"/>
    </source>
</evidence>
<accession>A0A8H7QDC0</accession>
<evidence type="ECO:0000256" key="8">
    <source>
        <dbReference type="ARBA" id="ARBA00023316"/>
    </source>
</evidence>
<dbReference type="EMBL" id="JAEPRA010000001">
    <property type="protein sequence ID" value="KAG2189361.1"/>
    <property type="molecule type" value="Genomic_DNA"/>
</dbReference>
<evidence type="ECO:0000256" key="7">
    <source>
        <dbReference type="ARBA" id="ARBA00023180"/>
    </source>
</evidence>
<keyword evidence="3 10" id="KW-0812">Transmembrane</keyword>
<dbReference type="GO" id="GO:0015926">
    <property type="term" value="F:glucosidase activity"/>
    <property type="evidence" value="ECO:0007669"/>
    <property type="project" value="TreeGrafter"/>
</dbReference>
<feature type="compositionally biased region" description="Polar residues" evidence="9">
    <location>
        <begin position="27"/>
        <end position="57"/>
    </location>
</feature>
<dbReference type="InterPro" id="IPR000757">
    <property type="entry name" value="Beta-glucanase-like"/>
</dbReference>
<evidence type="ECO:0000313" key="13">
    <source>
        <dbReference type="Proteomes" id="UP000612746"/>
    </source>
</evidence>
<name>A0A8H7QDC0_9FUNG</name>
<dbReference type="GO" id="GO:0005886">
    <property type="term" value="C:plasma membrane"/>
    <property type="evidence" value="ECO:0007669"/>
    <property type="project" value="TreeGrafter"/>
</dbReference>
<evidence type="ECO:0000256" key="10">
    <source>
        <dbReference type="SAM" id="Phobius"/>
    </source>
</evidence>
<dbReference type="OrthoDB" id="412647at2759"/>
<evidence type="ECO:0000256" key="2">
    <source>
        <dbReference type="ARBA" id="ARBA00010962"/>
    </source>
</evidence>
<dbReference type="Gene3D" id="2.60.120.200">
    <property type="match status" value="1"/>
</dbReference>
<feature type="domain" description="GH16" evidence="11">
    <location>
        <begin position="142"/>
        <end position="529"/>
    </location>
</feature>
<comment type="subcellular location">
    <subcellularLocation>
        <location evidence="1">Membrane</location>
        <topology evidence="1">Single-pass type II membrane protein</topology>
    </subcellularLocation>
</comment>
<dbReference type="InterPro" id="IPR005629">
    <property type="entry name" value="Skn1/Kre6/Sbg1"/>
</dbReference>
<keyword evidence="5 10" id="KW-1133">Transmembrane helix</keyword>
<comment type="caution">
    <text evidence="12">The sequence shown here is derived from an EMBL/GenBank/DDBJ whole genome shotgun (WGS) entry which is preliminary data.</text>
</comment>
<dbReference type="CDD" id="cd02180">
    <property type="entry name" value="GH16_fungal_KRE6_glucanase"/>
    <property type="match status" value="1"/>
</dbReference>
<dbReference type="PANTHER" id="PTHR31361">
    <property type="entry name" value="BETA-GLUCAN SYNTHESIS-ASSOCIATED PROTEIN KRE6-RELATED"/>
    <property type="match status" value="1"/>
</dbReference>
<dbReference type="GO" id="GO:0005789">
    <property type="term" value="C:endoplasmic reticulum membrane"/>
    <property type="evidence" value="ECO:0007669"/>
    <property type="project" value="TreeGrafter"/>
</dbReference>
<protein>
    <recommendedName>
        <fullName evidence="11">GH16 domain-containing protein</fullName>
    </recommendedName>
</protein>
<dbReference type="FunFam" id="2.60.120.200:FF:000135">
    <property type="entry name" value="Related to KRE6-glucan synthase subunit"/>
    <property type="match status" value="1"/>
</dbReference>
<dbReference type="SUPFAM" id="SSF49899">
    <property type="entry name" value="Concanavalin A-like lectins/glucanases"/>
    <property type="match status" value="1"/>
</dbReference>
<dbReference type="Pfam" id="PF03935">
    <property type="entry name" value="SKN1_KRE6_Sbg1"/>
    <property type="match status" value="1"/>
</dbReference>
<evidence type="ECO:0000256" key="5">
    <source>
        <dbReference type="ARBA" id="ARBA00022989"/>
    </source>
</evidence>
<evidence type="ECO:0000259" key="11">
    <source>
        <dbReference type="PROSITE" id="PS51762"/>
    </source>
</evidence>
<sequence>MPLPPPSSYPDIRPSLSDSESRSNRSNHAYDQTNLSQQRLLGTPRSSPSREASPTNTAVQTLSYNTFSDENPYTDDLKKDLADKDFDTTVKQHIALSLRGLLNTSAVLLVLLGLVGVFMALPITLSVTKNNQERQAAAEKANNWNSTVPPTTTIPLIPGGVPVIDSDTPANARTKTSLNGETWKLVFSDEFNKPGRTFYPGEDPFWEAADLHYWATNDLEWYTPDAVTTAGGNLVITLSQRELHNLDFASGMLQSWNKLCFTGGLIEVNVSLPGPPDVGGFWPGAWTMGNLGRPGYGATTDGVWPYSYSSCDAGVTKNQSMPNGFSYLPGQKLNSCVKSGDHPSIGIGRGAPEIDILEVASADDNFGGDVGSVSQSGQFAPFDYALTPNSKYIYLSNTSNGDNGKTIMNGYKGGNSQQAVSALTALDPEIYDGQKYQTFAFEYIPSDTSGEQSYVRWLVNGKETWRFLEPAVGPNPKSKVGQRLISKEPMSVVLNLGISNNWGNVNMKKLPFPARYYVDYVRIYQHPDRVSLDCDPADYPTSDYIKMHYNAYTNPNLTTWSQAGYSFPTFSL</sequence>
<reference evidence="12" key="1">
    <citation type="submission" date="2020-12" db="EMBL/GenBank/DDBJ databases">
        <title>Metabolic potential, ecology and presence of endohyphal bacteria is reflected in genomic diversity of Mucoromycotina.</title>
        <authorList>
            <person name="Muszewska A."/>
            <person name="Okrasinska A."/>
            <person name="Steczkiewicz K."/>
            <person name="Drgas O."/>
            <person name="Orlowska M."/>
            <person name="Perlinska-Lenart U."/>
            <person name="Aleksandrzak-Piekarczyk T."/>
            <person name="Szatraj K."/>
            <person name="Zielenkiewicz U."/>
            <person name="Pilsyk S."/>
            <person name="Malc E."/>
            <person name="Mieczkowski P."/>
            <person name="Kruszewska J.S."/>
            <person name="Biernat P."/>
            <person name="Pawlowska J."/>
        </authorList>
    </citation>
    <scope>NUCLEOTIDE SEQUENCE</scope>
    <source>
        <strain evidence="12">WA0000051536</strain>
    </source>
</reference>
<proteinExistence type="inferred from homology"/>
<keyword evidence="4" id="KW-0735">Signal-anchor</keyword>
<dbReference type="InterPro" id="IPR013320">
    <property type="entry name" value="ConA-like_dom_sf"/>
</dbReference>
<dbReference type="GO" id="GO:0006078">
    <property type="term" value="P:(1-&gt;6)-beta-D-glucan biosynthetic process"/>
    <property type="evidence" value="ECO:0007669"/>
    <property type="project" value="TreeGrafter"/>
</dbReference>
<keyword evidence="8" id="KW-0961">Cell wall biogenesis/degradation</keyword>